<dbReference type="EMBL" id="CAIJEN010000015">
    <property type="protein sequence ID" value="CAD0094733.1"/>
    <property type="molecule type" value="Genomic_DNA"/>
</dbReference>
<protein>
    <recommendedName>
        <fullName evidence="3">Histidine-specific methyltransferase SAM-dependent domain-containing protein</fullName>
    </recommendedName>
</protein>
<keyword evidence="1" id="KW-0489">Methyltransferase</keyword>
<dbReference type="InterPro" id="IPR051128">
    <property type="entry name" value="EgtD_Methyltrsf_superfamily"/>
</dbReference>
<feature type="domain" description="Histidine-specific methyltransferase SAM-dependent" evidence="3">
    <location>
        <begin position="25"/>
        <end position="99"/>
    </location>
</feature>
<dbReference type="Pfam" id="PF10017">
    <property type="entry name" value="Methyltransf_33"/>
    <property type="match status" value="1"/>
</dbReference>
<name>A0A9N8JWR5_9PEZI</name>
<evidence type="ECO:0000256" key="2">
    <source>
        <dbReference type="ARBA" id="ARBA00022679"/>
    </source>
</evidence>
<reference evidence="4" key="1">
    <citation type="submission" date="2020-06" db="EMBL/GenBank/DDBJ databases">
        <authorList>
            <person name="Onetto C."/>
        </authorList>
    </citation>
    <scope>NUCLEOTIDE SEQUENCE</scope>
</reference>
<proteinExistence type="predicted"/>
<evidence type="ECO:0000313" key="5">
    <source>
        <dbReference type="Proteomes" id="UP000716446"/>
    </source>
</evidence>
<keyword evidence="5" id="KW-1185">Reference proteome</keyword>
<dbReference type="AlphaFoldDB" id="A0A9N8JWR5"/>
<sequence length="112" mass="12400">MDTTTAPKIIDIRQDGGGLTPLVPQIREGLNAREGQEKKLPTLLLYSENGLKLFEKITYLEEYYPTGQEIQVLEAYADRIADRIALESNSMLVELGSGYVQPLCCALLVAGR</sequence>
<accession>A0A9N8JWR5</accession>
<evidence type="ECO:0000256" key="1">
    <source>
        <dbReference type="ARBA" id="ARBA00022603"/>
    </source>
</evidence>
<evidence type="ECO:0000313" key="4">
    <source>
        <dbReference type="EMBL" id="CAD0094733.1"/>
    </source>
</evidence>
<gene>
    <name evidence="4" type="ORF">AWRI4619_LOCUS8455</name>
</gene>
<evidence type="ECO:0000259" key="3">
    <source>
        <dbReference type="Pfam" id="PF10017"/>
    </source>
</evidence>
<dbReference type="PANTHER" id="PTHR43397">
    <property type="entry name" value="ERGOTHIONEINE BIOSYNTHESIS PROTEIN 1"/>
    <property type="match status" value="1"/>
</dbReference>
<dbReference type="PANTHER" id="PTHR43397:SF1">
    <property type="entry name" value="ERGOTHIONEINE BIOSYNTHESIS PROTEIN 1"/>
    <property type="match status" value="1"/>
</dbReference>
<dbReference type="Proteomes" id="UP000716446">
    <property type="component" value="Unassembled WGS sequence"/>
</dbReference>
<keyword evidence="2" id="KW-0808">Transferase</keyword>
<dbReference type="Gene3D" id="3.40.50.150">
    <property type="entry name" value="Vaccinia Virus protein VP39"/>
    <property type="match status" value="1"/>
</dbReference>
<dbReference type="GO" id="GO:0032259">
    <property type="term" value="P:methylation"/>
    <property type="evidence" value="ECO:0007669"/>
    <property type="project" value="UniProtKB-KW"/>
</dbReference>
<organism evidence="4 5">
    <name type="scientific">Aureobasidium vineae</name>
    <dbReference type="NCBI Taxonomy" id="2773715"/>
    <lineage>
        <taxon>Eukaryota</taxon>
        <taxon>Fungi</taxon>
        <taxon>Dikarya</taxon>
        <taxon>Ascomycota</taxon>
        <taxon>Pezizomycotina</taxon>
        <taxon>Dothideomycetes</taxon>
        <taxon>Dothideomycetidae</taxon>
        <taxon>Dothideales</taxon>
        <taxon>Saccotheciaceae</taxon>
        <taxon>Aureobasidium</taxon>
    </lineage>
</organism>
<comment type="caution">
    <text evidence="4">The sequence shown here is derived from an EMBL/GenBank/DDBJ whole genome shotgun (WGS) entry which is preliminary data.</text>
</comment>
<dbReference type="InterPro" id="IPR019257">
    <property type="entry name" value="MeTrfase_dom"/>
</dbReference>
<dbReference type="GO" id="GO:0008168">
    <property type="term" value="F:methyltransferase activity"/>
    <property type="evidence" value="ECO:0007669"/>
    <property type="project" value="UniProtKB-KW"/>
</dbReference>
<dbReference type="InterPro" id="IPR029063">
    <property type="entry name" value="SAM-dependent_MTases_sf"/>
</dbReference>